<keyword evidence="3" id="KW-0413">Isomerase</keyword>
<dbReference type="InterPro" id="IPR024344">
    <property type="entry name" value="MDMPI_metal-binding"/>
</dbReference>
<dbReference type="NCBIfam" id="TIGR03083">
    <property type="entry name" value="maleylpyruvate isomerase family mycothiol-dependent enzyme"/>
    <property type="match status" value="1"/>
</dbReference>
<evidence type="ECO:0000259" key="2">
    <source>
        <dbReference type="Pfam" id="PF11716"/>
    </source>
</evidence>
<dbReference type="Proteomes" id="UP001597229">
    <property type="component" value="Unassembled WGS sequence"/>
</dbReference>
<gene>
    <name evidence="3" type="ORF">ACFQ3F_10785</name>
</gene>
<dbReference type="PANTHER" id="PTHR40758">
    <property type="entry name" value="CONSERVED PROTEIN"/>
    <property type="match status" value="1"/>
</dbReference>
<dbReference type="InterPro" id="IPR017517">
    <property type="entry name" value="Maleyloyr_isom"/>
</dbReference>
<sequence>MEWIDLLERTTGRFADVLATGDLAADVPTCPGWTLADLGEHTRWVHRWATHAITEGNPKGDSPAVGAERDALLTGYRSAAADLVATLRRTAPDEAAWTFGPEPVAGFWRRRQTHEVTMHLYDALASQQRTADWQVSPELAWDGVEEVATLFYPRQVRMDRSSPLASPVRLRATDTQQSLTLEADAAGEAVELAAPAAELLLMLWGRLPVIGPAAEVLAKAKVTP</sequence>
<keyword evidence="4" id="KW-1185">Reference proteome</keyword>
<feature type="domain" description="Mycothiol-dependent maleylpyruvate isomerase metal-binding" evidence="2">
    <location>
        <begin position="9"/>
        <end position="123"/>
    </location>
</feature>
<dbReference type="SUPFAM" id="SSF109854">
    <property type="entry name" value="DinB/YfiT-like putative metalloenzymes"/>
    <property type="match status" value="1"/>
</dbReference>
<feature type="domain" description="MDMPI C-terminal" evidence="1">
    <location>
        <begin position="138"/>
        <end position="211"/>
    </location>
</feature>
<comment type="caution">
    <text evidence="3">The sequence shown here is derived from an EMBL/GenBank/DDBJ whole genome shotgun (WGS) entry which is preliminary data.</text>
</comment>
<dbReference type="RefSeq" id="WP_367920606.1">
    <property type="nucleotide sequence ID" value="NZ_BAABAC010000035.1"/>
</dbReference>
<evidence type="ECO:0000259" key="1">
    <source>
        <dbReference type="Pfam" id="PF07398"/>
    </source>
</evidence>
<evidence type="ECO:0000313" key="4">
    <source>
        <dbReference type="Proteomes" id="UP001597229"/>
    </source>
</evidence>
<reference evidence="4" key="1">
    <citation type="journal article" date="2019" name="Int. J. Syst. Evol. Microbiol.">
        <title>The Global Catalogue of Microorganisms (GCM) 10K type strain sequencing project: providing services to taxonomists for standard genome sequencing and annotation.</title>
        <authorList>
            <consortium name="The Broad Institute Genomics Platform"/>
            <consortium name="The Broad Institute Genome Sequencing Center for Infectious Disease"/>
            <person name="Wu L."/>
            <person name="Ma J."/>
        </authorList>
    </citation>
    <scope>NUCLEOTIDE SEQUENCE [LARGE SCALE GENOMIC DNA]</scope>
    <source>
        <strain evidence="4">CCUG 52478</strain>
    </source>
</reference>
<dbReference type="Pfam" id="PF11716">
    <property type="entry name" value="MDMPI_N"/>
    <property type="match status" value="1"/>
</dbReference>
<organism evidence="3 4">
    <name type="scientific">Nocardioides ginsengisoli</name>
    <dbReference type="NCBI Taxonomy" id="363868"/>
    <lineage>
        <taxon>Bacteria</taxon>
        <taxon>Bacillati</taxon>
        <taxon>Actinomycetota</taxon>
        <taxon>Actinomycetes</taxon>
        <taxon>Propionibacteriales</taxon>
        <taxon>Nocardioidaceae</taxon>
        <taxon>Nocardioides</taxon>
    </lineage>
</organism>
<dbReference type="GO" id="GO:0016853">
    <property type="term" value="F:isomerase activity"/>
    <property type="evidence" value="ECO:0007669"/>
    <property type="project" value="UniProtKB-KW"/>
</dbReference>
<dbReference type="InterPro" id="IPR034660">
    <property type="entry name" value="DinB/YfiT-like"/>
</dbReference>
<dbReference type="EMBL" id="JBHTLX010000014">
    <property type="protein sequence ID" value="MFD1248273.1"/>
    <property type="molecule type" value="Genomic_DNA"/>
</dbReference>
<dbReference type="InterPro" id="IPR010872">
    <property type="entry name" value="MDMPI_C-term_domain"/>
</dbReference>
<protein>
    <submittedName>
        <fullName evidence="3">Maleylpyruvate isomerase family mycothiol-dependent enzyme</fullName>
    </submittedName>
</protein>
<dbReference type="Pfam" id="PF07398">
    <property type="entry name" value="MDMPI_C"/>
    <property type="match status" value="1"/>
</dbReference>
<accession>A0ABW3W1E2</accession>
<name>A0ABW3W1E2_9ACTN</name>
<dbReference type="PANTHER" id="PTHR40758:SF1">
    <property type="entry name" value="CONSERVED PROTEIN"/>
    <property type="match status" value="1"/>
</dbReference>
<evidence type="ECO:0000313" key="3">
    <source>
        <dbReference type="EMBL" id="MFD1248273.1"/>
    </source>
</evidence>
<proteinExistence type="predicted"/>